<dbReference type="AlphaFoldDB" id="A0A2J7YXY2"/>
<evidence type="ECO:0000259" key="2">
    <source>
        <dbReference type="Pfam" id="PF21806"/>
    </source>
</evidence>
<comment type="caution">
    <text evidence="3">The sequence shown here is derived from an EMBL/GenBank/DDBJ whole genome shotgun (WGS) entry which is preliminary data.</text>
</comment>
<feature type="domain" description="DUF6879" evidence="2">
    <location>
        <begin position="35"/>
        <end position="133"/>
    </location>
</feature>
<dbReference type="RefSeq" id="WP_250850941.1">
    <property type="nucleotide sequence ID" value="NZ_LJIW01000002.1"/>
</dbReference>
<accession>A0A2J7YXY2</accession>
<keyword evidence="4" id="KW-1185">Reference proteome</keyword>
<sequence length="189" mass="21564">MLDLLAPALTPEQGERLTRPAYKQDFREREEAIRDGSSWKLERRQYFEEQGSPSRDALRRGDWEEAVRLFADRRDTLAATAQEDERRGYAFHRVRVVEKPLTPYVQWELHSQRQRAEYGQRIRVVPAAQVAASEGTGPLPEVVVGAAAPSSKFCTPKRGLRMARSATPTVILSSAGRTTSRRSTRWVKR</sequence>
<dbReference type="Pfam" id="PF21806">
    <property type="entry name" value="DUF6879"/>
    <property type="match status" value="1"/>
</dbReference>
<evidence type="ECO:0000256" key="1">
    <source>
        <dbReference type="SAM" id="MobiDB-lite"/>
    </source>
</evidence>
<dbReference type="InterPro" id="IPR049244">
    <property type="entry name" value="DUF6879"/>
</dbReference>
<feature type="compositionally biased region" description="Basic and acidic residues" evidence="1">
    <location>
        <begin position="13"/>
        <end position="22"/>
    </location>
</feature>
<name>A0A2J7YXY2_STRMQ</name>
<proteinExistence type="predicted"/>
<dbReference type="Proteomes" id="UP000236520">
    <property type="component" value="Unassembled WGS sequence"/>
</dbReference>
<protein>
    <recommendedName>
        <fullName evidence="2">DUF6879 domain-containing protein</fullName>
    </recommendedName>
</protein>
<gene>
    <name evidence="3" type="ORF">SMF913_28346</name>
</gene>
<organism evidence="3 4">
    <name type="scientific">Streptomyces malaysiensis</name>
    <dbReference type="NCBI Taxonomy" id="92644"/>
    <lineage>
        <taxon>Bacteria</taxon>
        <taxon>Bacillati</taxon>
        <taxon>Actinomycetota</taxon>
        <taxon>Actinomycetes</taxon>
        <taxon>Kitasatosporales</taxon>
        <taxon>Streptomycetaceae</taxon>
        <taxon>Streptomyces</taxon>
        <taxon>Streptomyces violaceusniger group</taxon>
    </lineage>
</organism>
<dbReference type="EMBL" id="LJIW01000002">
    <property type="protein sequence ID" value="PNG92881.1"/>
    <property type="molecule type" value="Genomic_DNA"/>
</dbReference>
<evidence type="ECO:0000313" key="3">
    <source>
        <dbReference type="EMBL" id="PNG92881.1"/>
    </source>
</evidence>
<reference evidence="3 4" key="1">
    <citation type="submission" date="2015-09" db="EMBL/GenBank/DDBJ databases">
        <title>Genome sequence, genome mining and natural product profiling of a biocontrol bacterium Streptomyces malaysiensis F913.</title>
        <authorList>
            <person name="Xu Y."/>
            <person name="Wei J."/>
            <person name="Xie J."/>
            <person name="Li T."/>
            <person name="Zhou Z."/>
        </authorList>
    </citation>
    <scope>NUCLEOTIDE SEQUENCE [LARGE SCALE GENOMIC DNA]</scope>
    <source>
        <strain evidence="3 4">F913</strain>
    </source>
</reference>
<feature type="region of interest" description="Disordered" evidence="1">
    <location>
        <begin position="1"/>
        <end position="22"/>
    </location>
</feature>
<evidence type="ECO:0000313" key="4">
    <source>
        <dbReference type="Proteomes" id="UP000236520"/>
    </source>
</evidence>